<evidence type="ECO:0000313" key="9">
    <source>
        <dbReference type="EMBL" id="PHN05924.1"/>
    </source>
</evidence>
<dbReference type="Pfam" id="PF07980">
    <property type="entry name" value="SusD_RagB"/>
    <property type="match status" value="1"/>
</dbReference>
<proteinExistence type="inferred from homology"/>
<evidence type="ECO:0000313" key="10">
    <source>
        <dbReference type="Proteomes" id="UP000223913"/>
    </source>
</evidence>
<keyword evidence="4" id="KW-0472">Membrane</keyword>
<feature type="domain" description="SusD-like N-terminal" evidence="8">
    <location>
        <begin position="22"/>
        <end position="210"/>
    </location>
</feature>
<evidence type="ECO:0000256" key="2">
    <source>
        <dbReference type="ARBA" id="ARBA00006275"/>
    </source>
</evidence>
<dbReference type="PROSITE" id="PS51257">
    <property type="entry name" value="PROKAR_LIPOPROTEIN"/>
    <property type="match status" value="1"/>
</dbReference>
<protein>
    <submittedName>
        <fullName evidence="9">RagB/SusD family nutrient uptake outer membrane protein</fullName>
    </submittedName>
</protein>
<keyword evidence="10" id="KW-1185">Reference proteome</keyword>
<dbReference type="Pfam" id="PF14322">
    <property type="entry name" value="SusD-like_3"/>
    <property type="match status" value="1"/>
</dbReference>
<evidence type="ECO:0000256" key="1">
    <source>
        <dbReference type="ARBA" id="ARBA00004442"/>
    </source>
</evidence>
<evidence type="ECO:0000256" key="6">
    <source>
        <dbReference type="SAM" id="SignalP"/>
    </source>
</evidence>
<evidence type="ECO:0000256" key="4">
    <source>
        <dbReference type="ARBA" id="ARBA00023136"/>
    </source>
</evidence>
<evidence type="ECO:0000259" key="7">
    <source>
        <dbReference type="Pfam" id="PF07980"/>
    </source>
</evidence>
<name>A0A2D0NBP9_FLAN2</name>
<comment type="caution">
    <text evidence="9">The sequence shown here is derived from an EMBL/GenBank/DDBJ whole genome shotgun (WGS) entry which is preliminary data.</text>
</comment>
<organism evidence="9 10">
    <name type="scientific">Flavilitoribacter nigricans (strain ATCC 23147 / DSM 23189 / NBRC 102662 / NCIMB 1420 / SS-2)</name>
    <name type="common">Lewinella nigricans</name>
    <dbReference type="NCBI Taxonomy" id="1122177"/>
    <lineage>
        <taxon>Bacteria</taxon>
        <taxon>Pseudomonadati</taxon>
        <taxon>Bacteroidota</taxon>
        <taxon>Saprospiria</taxon>
        <taxon>Saprospirales</taxon>
        <taxon>Lewinellaceae</taxon>
        <taxon>Flavilitoribacter</taxon>
    </lineage>
</organism>
<evidence type="ECO:0000256" key="5">
    <source>
        <dbReference type="ARBA" id="ARBA00023237"/>
    </source>
</evidence>
<dbReference type="InterPro" id="IPR033985">
    <property type="entry name" value="SusD-like_N"/>
</dbReference>
<dbReference type="Gene3D" id="1.25.40.390">
    <property type="match status" value="1"/>
</dbReference>
<dbReference type="SUPFAM" id="SSF48452">
    <property type="entry name" value="TPR-like"/>
    <property type="match status" value="1"/>
</dbReference>
<dbReference type="Proteomes" id="UP000223913">
    <property type="component" value="Unassembled WGS sequence"/>
</dbReference>
<feature type="chain" id="PRO_5013243159" evidence="6">
    <location>
        <begin position="20"/>
        <end position="489"/>
    </location>
</feature>
<feature type="signal peptide" evidence="6">
    <location>
        <begin position="1"/>
        <end position="19"/>
    </location>
</feature>
<gene>
    <name evidence="9" type="ORF">CRP01_13170</name>
</gene>
<evidence type="ECO:0000259" key="8">
    <source>
        <dbReference type="Pfam" id="PF14322"/>
    </source>
</evidence>
<dbReference type="InterPro" id="IPR011990">
    <property type="entry name" value="TPR-like_helical_dom_sf"/>
</dbReference>
<keyword evidence="3 6" id="KW-0732">Signal</keyword>
<dbReference type="RefSeq" id="WP_099150517.1">
    <property type="nucleotide sequence ID" value="NZ_PDUD01000019.1"/>
</dbReference>
<evidence type="ECO:0000256" key="3">
    <source>
        <dbReference type="ARBA" id="ARBA00022729"/>
    </source>
</evidence>
<dbReference type="InterPro" id="IPR012944">
    <property type="entry name" value="SusD_RagB_dom"/>
</dbReference>
<dbReference type="GO" id="GO:0009279">
    <property type="term" value="C:cell outer membrane"/>
    <property type="evidence" value="ECO:0007669"/>
    <property type="project" value="UniProtKB-SubCell"/>
</dbReference>
<accession>A0A2D0NBP9</accession>
<dbReference type="CDD" id="cd08977">
    <property type="entry name" value="SusD"/>
    <property type="match status" value="1"/>
</dbReference>
<comment type="subcellular location">
    <subcellularLocation>
        <location evidence="1">Cell outer membrane</location>
    </subcellularLocation>
</comment>
<dbReference type="EMBL" id="PDUD01000019">
    <property type="protein sequence ID" value="PHN05924.1"/>
    <property type="molecule type" value="Genomic_DNA"/>
</dbReference>
<feature type="domain" description="RagB/SusD" evidence="7">
    <location>
        <begin position="335"/>
        <end position="489"/>
    </location>
</feature>
<reference evidence="9 10" key="1">
    <citation type="submission" date="2017-10" db="EMBL/GenBank/DDBJ databases">
        <title>The draft genome sequence of Lewinella nigricans NBRC 102662.</title>
        <authorList>
            <person name="Wang K."/>
        </authorList>
    </citation>
    <scope>NUCLEOTIDE SEQUENCE [LARGE SCALE GENOMIC DNA]</scope>
    <source>
        <strain evidence="9 10">NBRC 102662</strain>
    </source>
</reference>
<dbReference type="OrthoDB" id="5694214at2"/>
<comment type="similarity">
    <text evidence="2">Belongs to the SusD family.</text>
</comment>
<sequence length="489" mass="55165">MKFHLKIAGLLIVSVAVTACTDYLDVKPNSDITSASFWNEAGDAEAYLVGIYDRLRDITNNTVYGEDRADTFDPGYIGPTSEAWAQNLLANNAPSWSGDYNLIYHLNRLLLELERLNFNDQDRKDQILAEAHGIRALQYFRLARVYGGVPIVLNPIESVDVDLVGRSSVDQVFQQINSDIDASLAAFPEAGFEDKNRLSKPAVYALQADVKLWTAKVLKGGTADLDQALTAISQVEASGVTLLPEFSSIFSSDNKKNDEVIFSLYFNRDEQDGHYGLRLATRGDNITQADNFWDFNMSKANRARAVYQPSVKLMSLFKENPGDVREDASIIHAVYTNPDTGTKDTLITVFNKFRGTWWEDNDDRYYDDDLILYRLGDIILLKAEALAAKGEIDAAITELNKTRNRAGIGDYEGPRDQASVEQEILRERWRELNGELKRWWDLIRFHEGGTINIYDEIPNLEGKDGYPLYFPVNQTIIDINPLIDQTPGY</sequence>
<dbReference type="AlphaFoldDB" id="A0A2D0NBP9"/>
<keyword evidence="5" id="KW-0998">Cell outer membrane</keyword>